<name>A0A9P0YYP3_CUSEU</name>
<proteinExistence type="predicted"/>
<comment type="caution">
    <text evidence="2">The sequence shown here is derived from an EMBL/GenBank/DDBJ whole genome shotgun (WGS) entry which is preliminary data.</text>
</comment>
<keyword evidence="1" id="KW-1133">Transmembrane helix</keyword>
<sequence length="160" mass="18747">MIYYIFRLRHTFFSFLSPAFSHLLPFLLWHSLIHLIISRLLCRTVGLSVDYKGLSSEFLRRTPAINVQQGKHRSFKQAALKGRTSANCYSTTKWVICPCPKQVRNVECGYYVMRFMYDIISSKTKKVSMSKMFDRDKKYTQGDLDFVRAMWCKAVCKCSL</sequence>
<keyword evidence="1" id="KW-0472">Membrane</keyword>
<feature type="transmembrane region" description="Helical" evidence="1">
    <location>
        <begin position="12"/>
        <end position="37"/>
    </location>
</feature>
<accession>A0A9P0YYP3</accession>
<organism evidence="2 3">
    <name type="scientific">Cuscuta europaea</name>
    <name type="common">European dodder</name>
    <dbReference type="NCBI Taxonomy" id="41803"/>
    <lineage>
        <taxon>Eukaryota</taxon>
        <taxon>Viridiplantae</taxon>
        <taxon>Streptophyta</taxon>
        <taxon>Embryophyta</taxon>
        <taxon>Tracheophyta</taxon>
        <taxon>Spermatophyta</taxon>
        <taxon>Magnoliopsida</taxon>
        <taxon>eudicotyledons</taxon>
        <taxon>Gunneridae</taxon>
        <taxon>Pentapetalae</taxon>
        <taxon>asterids</taxon>
        <taxon>lamiids</taxon>
        <taxon>Solanales</taxon>
        <taxon>Convolvulaceae</taxon>
        <taxon>Cuscuteae</taxon>
        <taxon>Cuscuta</taxon>
        <taxon>Cuscuta subgen. Cuscuta</taxon>
    </lineage>
</organism>
<evidence type="ECO:0000256" key="1">
    <source>
        <dbReference type="SAM" id="Phobius"/>
    </source>
</evidence>
<dbReference type="Proteomes" id="UP001152484">
    <property type="component" value="Unassembled WGS sequence"/>
</dbReference>
<keyword evidence="1" id="KW-0812">Transmembrane</keyword>
<evidence type="ECO:0008006" key="4">
    <source>
        <dbReference type="Google" id="ProtNLM"/>
    </source>
</evidence>
<dbReference type="SUPFAM" id="SSF54001">
    <property type="entry name" value="Cysteine proteinases"/>
    <property type="match status" value="1"/>
</dbReference>
<keyword evidence="3" id="KW-1185">Reference proteome</keyword>
<dbReference type="AlphaFoldDB" id="A0A9P0YYP3"/>
<dbReference type="EMBL" id="CAMAPE010000015">
    <property type="protein sequence ID" value="CAH9082110.1"/>
    <property type="molecule type" value="Genomic_DNA"/>
</dbReference>
<dbReference type="OrthoDB" id="912129at2759"/>
<evidence type="ECO:0000313" key="3">
    <source>
        <dbReference type="Proteomes" id="UP001152484"/>
    </source>
</evidence>
<reference evidence="2" key="1">
    <citation type="submission" date="2022-07" db="EMBL/GenBank/DDBJ databases">
        <authorList>
            <person name="Macas J."/>
            <person name="Novak P."/>
            <person name="Neumann P."/>
        </authorList>
    </citation>
    <scope>NUCLEOTIDE SEQUENCE</scope>
</reference>
<gene>
    <name evidence="2" type="ORF">CEURO_LOCUS8127</name>
</gene>
<evidence type="ECO:0000313" key="2">
    <source>
        <dbReference type="EMBL" id="CAH9082110.1"/>
    </source>
</evidence>
<protein>
    <recommendedName>
        <fullName evidence="4">Ubiquitin-like protease family profile domain-containing protein</fullName>
    </recommendedName>
</protein>
<dbReference type="InterPro" id="IPR038765">
    <property type="entry name" value="Papain-like_cys_pep_sf"/>
</dbReference>